<dbReference type="AlphaFoldDB" id="A0AAN6WKI7"/>
<proteinExistence type="predicted"/>
<accession>A0AAN6WKI7</accession>
<dbReference type="EMBL" id="MU864527">
    <property type="protein sequence ID" value="KAK4183739.1"/>
    <property type="molecule type" value="Genomic_DNA"/>
</dbReference>
<keyword evidence="3" id="KW-1185">Reference proteome</keyword>
<evidence type="ECO:0000313" key="3">
    <source>
        <dbReference type="Proteomes" id="UP001302126"/>
    </source>
</evidence>
<dbReference type="Proteomes" id="UP001302126">
    <property type="component" value="Unassembled WGS sequence"/>
</dbReference>
<feature type="non-terminal residue" evidence="2">
    <location>
        <position position="1"/>
    </location>
</feature>
<reference evidence="2" key="1">
    <citation type="journal article" date="2023" name="Mol. Phylogenet. Evol.">
        <title>Genome-scale phylogeny and comparative genomics of the fungal order Sordariales.</title>
        <authorList>
            <person name="Hensen N."/>
            <person name="Bonometti L."/>
            <person name="Westerberg I."/>
            <person name="Brannstrom I.O."/>
            <person name="Guillou S."/>
            <person name="Cros-Aarteil S."/>
            <person name="Calhoun S."/>
            <person name="Haridas S."/>
            <person name="Kuo A."/>
            <person name="Mondo S."/>
            <person name="Pangilinan J."/>
            <person name="Riley R."/>
            <person name="LaButti K."/>
            <person name="Andreopoulos B."/>
            <person name="Lipzen A."/>
            <person name="Chen C."/>
            <person name="Yan M."/>
            <person name="Daum C."/>
            <person name="Ng V."/>
            <person name="Clum A."/>
            <person name="Steindorff A."/>
            <person name="Ohm R.A."/>
            <person name="Martin F."/>
            <person name="Silar P."/>
            <person name="Natvig D.O."/>
            <person name="Lalanne C."/>
            <person name="Gautier V."/>
            <person name="Ament-Velasquez S.L."/>
            <person name="Kruys A."/>
            <person name="Hutchinson M.I."/>
            <person name="Powell A.J."/>
            <person name="Barry K."/>
            <person name="Miller A.N."/>
            <person name="Grigoriev I.V."/>
            <person name="Debuchy R."/>
            <person name="Gladieux P."/>
            <person name="Hiltunen Thoren M."/>
            <person name="Johannesson H."/>
        </authorList>
    </citation>
    <scope>NUCLEOTIDE SEQUENCE</scope>
    <source>
        <strain evidence="2">PSN309</strain>
    </source>
</reference>
<feature type="non-terminal residue" evidence="2">
    <location>
        <position position="187"/>
    </location>
</feature>
<feature type="compositionally biased region" description="Low complexity" evidence="1">
    <location>
        <begin position="98"/>
        <end position="108"/>
    </location>
</feature>
<name>A0AAN6WKI7_9PEZI</name>
<evidence type="ECO:0000256" key="1">
    <source>
        <dbReference type="SAM" id="MobiDB-lite"/>
    </source>
</evidence>
<comment type="caution">
    <text evidence="2">The sequence shown here is derived from an EMBL/GenBank/DDBJ whole genome shotgun (WGS) entry which is preliminary data.</text>
</comment>
<organism evidence="2 3">
    <name type="scientific">Podospora australis</name>
    <dbReference type="NCBI Taxonomy" id="1536484"/>
    <lineage>
        <taxon>Eukaryota</taxon>
        <taxon>Fungi</taxon>
        <taxon>Dikarya</taxon>
        <taxon>Ascomycota</taxon>
        <taxon>Pezizomycotina</taxon>
        <taxon>Sordariomycetes</taxon>
        <taxon>Sordariomycetidae</taxon>
        <taxon>Sordariales</taxon>
        <taxon>Podosporaceae</taxon>
        <taxon>Podospora</taxon>
    </lineage>
</organism>
<feature type="region of interest" description="Disordered" evidence="1">
    <location>
        <begin position="98"/>
        <end position="118"/>
    </location>
</feature>
<sequence>PKPWVWRCHRCHEIYPLAVTRRCLDCSHTFCTRPVSQASPSSSANAPTEYVSKVVNGKVIRKKKAKKQERMCTSSFDYAGWAKWGSRRRSLSLSLSSSYSQDPSSSESSQDKEPYATYELAPYTPRRMSLTKQLPILMWKPVSALESDHVSSLKEKLYVKQQHSCEVHCDSPSECRDVQFNAVKAGR</sequence>
<reference evidence="2" key="2">
    <citation type="submission" date="2023-05" db="EMBL/GenBank/DDBJ databases">
        <authorList>
            <consortium name="Lawrence Berkeley National Laboratory"/>
            <person name="Steindorff A."/>
            <person name="Hensen N."/>
            <person name="Bonometti L."/>
            <person name="Westerberg I."/>
            <person name="Brannstrom I.O."/>
            <person name="Guillou S."/>
            <person name="Cros-Aarteil S."/>
            <person name="Calhoun S."/>
            <person name="Haridas S."/>
            <person name="Kuo A."/>
            <person name="Mondo S."/>
            <person name="Pangilinan J."/>
            <person name="Riley R."/>
            <person name="Labutti K."/>
            <person name="Andreopoulos B."/>
            <person name="Lipzen A."/>
            <person name="Chen C."/>
            <person name="Yanf M."/>
            <person name="Daum C."/>
            <person name="Ng V."/>
            <person name="Clum A."/>
            <person name="Ohm R."/>
            <person name="Martin F."/>
            <person name="Silar P."/>
            <person name="Natvig D."/>
            <person name="Lalanne C."/>
            <person name="Gautier V."/>
            <person name="Ament-Velasquez S.L."/>
            <person name="Kruys A."/>
            <person name="Hutchinson M.I."/>
            <person name="Powell A.J."/>
            <person name="Barry K."/>
            <person name="Miller A.N."/>
            <person name="Grigoriev I.V."/>
            <person name="Debuchy R."/>
            <person name="Gladieux P."/>
            <person name="Thoren M.H."/>
            <person name="Johannesson H."/>
        </authorList>
    </citation>
    <scope>NUCLEOTIDE SEQUENCE</scope>
    <source>
        <strain evidence="2">PSN309</strain>
    </source>
</reference>
<gene>
    <name evidence="2" type="ORF">QBC35DRAFT_349837</name>
</gene>
<evidence type="ECO:0000313" key="2">
    <source>
        <dbReference type="EMBL" id="KAK4183739.1"/>
    </source>
</evidence>
<protein>
    <submittedName>
        <fullName evidence="2">Uncharacterized protein</fullName>
    </submittedName>
</protein>